<gene>
    <name evidence="4" type="ORF">SAMN02949497_1716</name>
</gene>
<evidence type="ECO:0000313" key="5">
    <source>
        <dbReference type="Proteomes" id="UP000192923"/>
    </source>
</evidence>
<dbReference type="OrthoDB" id="9057547at2"/>
<dbReference type="AlphaFoldDB" id="A0A1Y6CVH2"/>
<accession>A0A1Y6CVH2</accession>
<keyword evidence="1" id="KW-0229">DNA integration</keyword>
<dbReference type="Gene3D" id="1.10.443.10">
    <property type="entry name" value="Intergrase catalytic core"/>
    <property type="match status" value="1"/>
</dbReference>
<dbReference type="GO" id="GO:0015074">
    <property type="term" value="P:DNA integration"/>
    <property type="evidence" value="ECO:0007669"/>
    <property type="project" value="UniProtKB-KW"/>
</dbReference>
<dbReference type="PANTHER" id="PTHR30349">
    <property type="entry name" value="PHAGE INTEGRASE-RELATED"/>
    <property type="match status" value="1"/>
</dbReference>
<dbReference type="GO" id="GO:0006310">
    <property type="term" value="P:DNA recombination"/>
    <property type="evidence" value="ECO:0007669"/>
    <property type="project" value="UniProtKB-KW"/>
</dbReference>
<name>A0A1Y6CVH2_9GAMM</name>
<dbReference type="RefSeq" id="WP_085211751.1">
    <property type="nucleotide sequence ID" value="NZ_FXAM01000001.1"/>
</dbReference>
<organism evidence="4 5">
    <name type="scientific">Methylomagnum ishizawai</name>
    <dbReference type="NCBI Taxonomy" id="1760988"/>
    <lineage>
        <taxon>Bacteria</taxon>
        <taxon>Pseudomonadati</taxon>
        <taxon>Pseudomonadota</taxon>
        <taxon>Gammaproteobacteria</taxon>
        <taxon>Methylococcales</taxon>
        <taxon>Methylococcaceae</taxon>
        <taxon>Methylomagnum</taxon>
    </lineage>
</organism>
<evidence type="ECO:0000313" key="4">
    <source>
        <dbReference type="EMBL" id="SMF94401.1"/>
    </source>
</evidence>
<feature type="domain" description="Tyr recombinase" evidence="3">
    <location>
        <begin position="161"/>
        <end position="327"/>
    </location>
</feature>
<dbReference type="Pfam" id="PF24624">
    <property type="entry name" value="Int_N"/>
    <property type="match status" value="1"/>
</dbReference>
<keyword evidence="2" id="KW-0233">DNA recombination</keyword>
<dbReference type="SUPFAM" id="SSF56349">
    <property type="entry name" value="DNA breaking-rejoining enzymes"/>
    <property type="match status" value="1"/>
</dbReference>
<evidence type="ECO:0000256" key="1">
    <source>
        <dbReference type="ARBA" id="ARBA00022908"/>
    </source>
</evidence>
<dbReference type="CDD" id="cd00796">
    <property type="entry name" value="INT_Rci_Hp1_C"/>
    <property type="match status" value="1"/>
</dbReference>
<dbReference type="Pfam" id="PF00589">
    <property type="entry name" value="Phage_integrase"/>
    <property type="match status" value="1"/>
</dbReference>
<dbReference type="InterPro" id="IPR002104">
    <property type="entry name" value="Integrase_catalytic"/>
</dbReference>
<keyword evidence="5" id="KW-1185">Reference proteome</keyword>
<reference evidence="4 5" key="1">
    <citation type="submission" date="2016-12" db="EMBL/GenBank/DDBJ databases">
        <authorList>
            <person name="Song W.-J."/>
            <person name="Kurnit D.M."/>
        </authorList>
    </citation>
    <scope>NUCLEOTIDE SEQUENCE [LARGE SCALE GENOMIC DNA]</scope>
    <source>
        <strain evidence="4 5">175</strain>
    </source>
</reference>
<dbReference type="InterPro" id="IPR011010">
    <property type="entry name" value="DNA_brk_join_enz"/>
</dbReference>
<evidence type="ECO:0000256" key="2">
    <source>
        <dbReference type="ARBA" id="ARBA00023172"/>
    </source>
</evidence>
<dbReference type="GO" id="GO:0003677">
    <property type="term" value="F:DNA binding"/>
    <property type="evidence" value="ECO:0007669"/>
    <property type="project" value="InterPro"/>
</dbReference>
<dbReference type="PANTHER" id="PTHR30349:SF93">
    <property type="entry name" value="FELS-2 PROPHAGE PROTEIN"/>
    <property type="match status" value="1"/>
</dbReference>
<proteinExistence type="predicted"/>
<dbReference type="InterPro" id="IPR050090">
    <property type="entry name" value="Tyrosine_recombinase_XerCD"/>
</dbReference>
<dbReference type="InterPro" id="IPR013762">
    <property type="entry name" value="Integrase-like_cat_sf"/>
</dbReference>
<dbReference type="STRING" id="1760988.SAMN02949497_1716"/>
<protein>
    <submittedName>
        <fullName evidence="4">Site-specific recombinase XerD</fullName>
    </submittedName>
</protein>
<dbReference type="EMBL" id="FXAM01000001">
    <property type="protein sequence ID" value="SMF94401.1"/>
    <property type="molecule type" value="Genomic_DNA"/>
</dbReference>
<dbReference type="PROSITE" id="PS51898">
    <property type="entry name" value="TYR_RECOMBINASE"/>
    <property type="match status" value="1"/>
</dbReference>
<evidence type="ECO:0000259" key="3">
    <source>
        <dbReference type="PROSITE" id="PS51898"/>
    </source>
</evidence>
<dbReference type="InterPro" id="IPR057084">
    <property type="entry name" value="Int_N"/>
</dbReference>
<dbReference type="Proteomes" id="UP000192923">
    <property type="component" value="Unassembled WGS sequence"/>
</dbReference>
<sequence>MAIKALADGRYEADIDRKGIKRVRKKFPTRVQAEAFERDYLAQHLPKAGADEDRRKLSELIGLWDQYHGINLADHDKRRRCLDAICAALGNPIAACLTAEDWVKFRYRRTVTDPPEQRITAKTFNNHQGYLAAVFHKLRKLKVIAYECPLVEVEAIKIQERQLSYLSKDEIGTLMDTISSGCLNESTWWVAQICIRTGARWGEAEGLKRKHLHNGRVTFEFTKSKKTRTVPLDPVFFKQLVDYAGGRSPEARLFTGCIGAFRRAVVRAGLELPSGQCSHILRHSFASHFMMGGGNLLTLQKILGHSDIKMTMRYAHLAPEHLADAIRLNPLA</sequence>